<accession>A0A136PX12</accession>
<dbReference type="RefSeq" id="WP_067360366.1">
    <property type="nucleotide sequence ID" value="NZ_JBIUBN010000015.1"/>
</dbReference>
<dbReference type="InterPro" id="IPR029082">
    <property type="entry name" value="Imm35"/>
</dbReference>
<dbReference type="AlphaFoldDB" id="A0A136PX12"/>
<dbReference type="EMBL" id="LRQV01000010">
    <property type="protein sequence ID" value="KXK63001.1"/>
    <property type="molecule type" value="Genomic_DNA"/>
</dbReference>
<evidence type="ECO:0000313" key="3">
    <source>
        <dbReference type="Proteomes" id="UP000070620"/>
    </source>
</evidence>
<dbReference type="Pfam" id="PF15567">
    <property type="entry name" value="Imm35"/>
    <property type="match status" value="1"/>
</dbReference>
<evidence type="ECO:0000259" key="1">
    <source>
        <dbReference type="Pfam" id="PF15567"/>
    </source>
</evidence>
<reference evidence="2 3" key="1">
    <citation type="submission" date="2016-01" db="EMBL/GenBank/DDBJ databases">
        <title>Whole genome sequence and analysis of Micromonospora rosaria DSM 803, which can produce antibacterial substance rosamicin.</title>
        <authorList>
            <person name="Yang H."/>
            <person name="He X."/>
            <person name="Zhu D."/>
        </authorList>
    </citation>
    <scope>NUCLEOTIDE SEQUENCE [LARGE SCALE GENOMIC DNA]</scope>
    <source>
        <strain evidence="2 3">DSM 803</strain>
    </source>
</reference>
<dbReference type="OrthoDB" id="4516685at2"/>
<evidence type="ECO:0000313" key="2">
    <source>
        <dbReference type="EMBL" id="KXK63001.1"/>
    </source>
</evidence>
<feature type="domain" description="Immunity protein 35" evidence="1">
    <location>
        <begin position="5"/>
        <end position="87"/>
    </location>
</feature>
<keyword evidence="3" id="KW-1185">Reference proteome</keyword>
<gene>
    <name evidence="2" type="ORF">AWW66_04980</name>
</gene>
<sequence>MNADRALVRATAALRRLEQSGSGEPLALVPDAATERGWCWLFPFNTVRAIETGDIMDSLATGPLVVPKDGAEPWVAPSSGPVERWLNEYAMEKDLPLVFEPATPDPFAPAP</sequence>
<name>A0A136PX12_9ACTN</name>
<proteinExistence type="predicted"/>
<comment type="caution">
    <text evidence="2">The sequence shown here is derived from an EMBL/GenBank/DDBJ whole genome shotgun (WGS) entry which is preliminary data.</text>
</comment>
<protein>
    <recommendedName>
        <fullName evidence="1">Immunity protein 35 domain-containing protein</fullName>
    </recommendedName>
</protein>
<dbReference type="Proteomes" id="UP000070620">
    <property type="component" value="Unassembled WGS sequence"/>
</dbReference>
<organism evidence="2 3">
    <name type="scientific">Micromonospora rosaria</name>
    <dbReference type="NCBI Taxonomy" id="47874"/>
    <lineage>
        <taxon>Bacteria</taxon>
        <taxon>Bacillati</taxon>
        <taxon>Actinomycetota</taxon>
        <taxon>Actinomycetes</taxon>
        <taxon>Micromonosporales</taxon>
        <taxon>Micromonosporaceae</taxon>
        <taxon>Micromonospora</taxon>
    </lineage>
</organism>